<name>A0AAE4ANY2_9BACT</name>
<evidence type="ECO:0000313" key="3">
    <source>
        <dbReference type="Proteomes" id="UP001238163"/>
    </source>
</evidence>
<dbReference type="RefSeq" id="WP_307262515.1">
    <property type="nucleotide sequence ID" value="NZ_JAUSVL010000001.1"/>
</dbReference>
<dbReference type="PANTHER" id="PTHR43471">
    <property type="entry name" value="ABC TRANSPORTER PERMEASE"/>
    <property type="match status" value="1"/>
</dbReference>
<feature type="transmembrane region" description="Helical" evidence="1">
    <location>
        <begin position="56"/>
        <end position="76"/>
    </location>
</feature>
<keyword evidence="3" id="KW-1185">Reference proteome</keyword>
<accession>A0AAE4ANY2</accession>
<feature type="transmembrane region" description="Helical" evidence="1">
    <location>
        <begin position="163"/>
        <end position="182"/>
    </location>
</feature>
<protein>
    <recommendedName>
        <fullName evidence="4">ABC transporter permease</fullName>
    </recommendedName>
</protein>
<feature type="transmembrane region" description="Helical" evidence="1">
    <location>
        <begin position="96"/>
        <end position="123"/>
    </location>
</feature>
<evidence type="ECO:0000313" key="2">
    <source>
        <dbReference type="EMBL" id="MDQ0290724.1"/>
    </source>
</evidence>
<feature type="transmembrane region" description="Helical" evidence="1">
    <location>
        <begin position="432"/>
        <end position="456"/>
    </location>
</feature>
<dbReference type="EMBL" id="JAUSVL010000001">
    <property type="protein sequence ID" value="MDQ0290724.1"/>
    <property type="molecule type" value="Genomic_DNA"/>
</dbReference>
<keyword evidence="1" id="KW-0812">Transmembrane</keyword>
<evidence type="ECO:0008006" key="4">
    <source>
        <dbReference type="Google" id="ProtNLM"/>
    </source>
</evidence>
<dbReference type="AlphaFoldDB" id="A0AAE4ANY2"/>
<proteinExistence type="predicted"/>
<keyword evidence="1" id="KW-1133">Transmembrane helix</keyword>
<gene>
    <name evidence="2" type="ORF">J3R75_002831</name>
</gene>
<feature type="transmembrane region" description="Helical" evidence="1">
    <location>
        <begin position="225"/>
        <end position="246"/>
    </location>
</feature>
<keyword evidence="1" id="KW-0472">Membrane</keyword>
<feature type="transmembrane region" description="Helical" evidence="1">
    <location>
        <begin position="135"/>
        <end position="157"/>
    </location>
</feature>
<feature type="transmembrane region" description="Helical" evidence="1">
    <location>
        <begin position="194"/>
        <end position="213"/>
    </location>
</feature>
<reference evidence="2" key="1">
    <citation type="submission" date="2023-07" db="EMBL/GenBank/DDBJ databases">
        <title>Genomic Encyclopedia of Type Strains, Phase IV (KMG-IV): sequencing the most valuable type-strain genomes for metagenomic binning, comparative biology and taxonomic classification.</title>
        <authorList>
            <person name="Goeker M."/>
        </authorList>
    </citation>
    <scope>NUCLEOTIDE SEQUENCE</scope>
    <source>
        <strain evidence="2">DSM 24202</strain>
    </source>
</reference>
<feature type="transmembrane region" description="Helical" evidence="1">
    <location>
        <begin position="20"/>
        <end position="44"/>
    </location>
</feature>
<comment type="caution">
    <text evidence="2">The sequence shown here is derived from an EMBL/GenBank/DDBJ whole genome shotgun (WGS) entry which is preliminary data.</text>
</comment>
<dbReference type="Proteomes" id="UP001238163">
    <property type="component" value="Unassembled WGS sequence"/>
</dbReference>
<evidence type="ECO:0000256" key="1">
    <source>
        <dbReference type="SAM" id="Phobius"/>
    </source>
</evidence>
<organism evidence="2 3">
    <name type="scientific">Oligosphaera ethanolica</name>
    <dbReference type="NCBI Taxonomy" id="760260"/>
    <lineage>
        <taxon>Bacteria</taxon>
        <taxon>Pseudomonadati</taxon>
        <taxon>Lentisphaerota</taxon>
        <taxon>Oligosphaeria</taxon>
        <taxon>Oligosphaerales</taxon>
        <taxon>Oligosphaeraceae</taxon>
        <taxon>Oligosphaera</taxon>
    </lineage>
</organism>
<dbReference type="PANTHER" id="PTHR43471:SF10">
    <property type="entry name" value="SLL1107 PROTEIN"/>
    <property type="match status" value="1"/>
</dbReference>
<sequence>MFTALFQIAKNTFRESLREPIFLLVLLSALSMIGLFPLFTMFVFRAQDKLVIDSGMATTMIFGWVISVLIASYAISREIDNGTALLLLSKPVQRPVFIIAKILGILSAVTVFWFLCALATLVSLRIASDQFRIDFTIMALYFGAIILGFVIAGIHNYVTRSSFPMTTVLSLLVLFPLLAIFAHFKPYNEEQPGLALYVIPALILILYSVWAMASLATALSTRLNLVSNLLVCSVLFMVGLMSDYLLGRQAREPWLDSAPKGKETLWLTSYRFAPTEIANVGKWQRPEIVDAGEAFVVWSDQERPAVLPTLGKTPDGLWKDGQGWKNELNDLDGRAQHMARYDVDSQSWQLMRIAQERQSVPPGATGLDAAYDAYAFRRSNNHPRVPVGGNYANPLPDGGSYLATALYACIPNWQLFWMADALAAQKKIPAAYVVYGAAYVVVMNALLMLLAVALFWEREVGKQIIT</sequence>